<dbReference type="InterPro" id="IPR013658">
    <property type="entry name" value="SGL"/>
</dbReference>
<keyword evidence="3" id="KW-1185">Reference proteome</keyword>
<proteinExistence type="predicted"/>
<dbReference type="Pfam" id="PF08450">
    <property type="entry name" value="SGL"/>
    <property type="match status" value="1"/>
</dbReference>
<dbReference type="InterPro" id="IPR011042">
    <property type="entry name" value="6-blade_b-propeller_TolB-like"/>
</dbReference>
<dbReference type="InterPro" id="IPR051262">
    <property type="entry name" value="SMP-30/CGR1_Lactonase"/>
</dbReference>
<protein>
    <submittedName>
        <fullName evidence="2">SMP-30/gluconolactonase/LRE family protein</fullName>
    </submittedName>
</protein>
<dbReference type="PANTHER" id="PTHR47572:SF5">
    <property type="entry name" value="BLR2277 PROTEIN"/>
    <property type="match status" value="1"/>
</dbReference>
<dbReference type="SUPFAM" id="SSF63829">
    <property type="entry name" value="Calcium-dependent phosphotriesterase"/>
    <property type="match status" value="1"/>
</dbReference>
<name>A0ABU3RA59_9BACL</name>
<evidence type="ECO:0000313" key="2">
    <source>
        <dbReference type="EMBL" id="MDU0201167.1"/>
    </source>
</evidence>
<evidence type="ECO:0000313" key="3">
    <source>
        <dbReference type="Proteomes" id="UP001260980"/>
    </source>
</evidence>
<evidence type="ECO:0000259" key="1">
    <source>
        <dbReference type="Pfam" id="PF08450"/>
    </source>
</evidence>
<dbReference type="Gene3D" id="2.120.10.30">
    <property type="entry name" value="TolB, C-terminal domain"/>
    <property type="match status" value="1"/>
</dbReference>
<dbReference type="PANTHER" id="PTHR47572">
    <property type="entry name" value="LIPOPROTEIN-RELATED"/>
    <property type="match status" value="1"/>
</dbReference>
<reference evidence="2 3" key="1">
    <citation type="submission" date="2023-10" db="EMBL/GenBank/DDBJ databases">
        <title>Paenibacillus strain PFR10 Genome sequencing and assembly.</title>
        <authorList>
            <person name="Kim I."/>
        </authorList>
    </citation>
    <scope>NUCLEOTIDE SEQUENCE [LARGE SCALE GENOMIC DNA]</scope>
    <source>
        <strain evidence="2 3">PFR10</strain>
    </source>
</reference>
<accession>A0ABU3RA59</accession>
<dbReference type="EMBL" id="JAWCUD010000002">
    <property type="protein sequence ID" value="MDU0201167.1"/>
    <property type="molecule type" value="Genomic_DNA"/>
</dbReference>
<comment type="caution">
    <text evidence="2">The sequence shown here is derived from an EMBL/GenBank/DDBJ whole genome shotgun (WGS) entry which is preliminary data.</text>
</comment>
<dbReference type="RefSeq" id="WP_315950864.1">
    <property type="nucleotide sequence ID" value="NZ_JAWCUD010000002.1"/>
</dbReference>
<organism evidence="2 3">
    <name type="scientific">Paenibacillus violae</name>
    <dbReference type="NCBI Taxonomy" id="3077234"/>
    <lineage>
        <taxon>Bacteria</taxon>
        <taxon>Bacillati</taxon>
        <taxon>Bacillota</taxon>
        <taxon>Bacilli</taxon>
        <taxon>Bacillales</taxon>
        <taxon>Paenibacillaceae</taxon>
        <taxon>Paenibacillus</taxon>
    </lineage>
</organism>
<dbReference type="Proteomes" id="UP001260980">
    <property type="component" value="Unassembled WGS sequence"/>
</dbReference>
<feature type="domain" description="SMP-30/Gluconolactonase/LRE-like region" evidence="1">
    <location>
        <begin position="19"/>
        <end position="253"/>
    </location>
</feature>
<gene>
    <name evidence="2" type="ORF">RQP52_08710</name>
</gene>
<sequence length="283" mass="31459">MLYVSQTLTEPHLFTSGIEGPACDQQGNVYAVNYARRHTIGKVTPEGSGSLFLELPAGATGNAIRFHQGHMFIADYIGHRILRVDMQTLQIHTFAEQPAMNQPNDLAVTKNGVWFASDPNWKQSNGMLWRIDQNGKSKLLEAGMGTTNGIEVSYDERSLYVNETVQRRIWQYDLIGGYDVSSKRLFYEFADFGLDGMRCDIKGNLYVTRYGKGTIAVLSPQGELVREITLNGKLCTNVTFGGADGRTCYVTMADTGTIESFRTETPGRCWALWNDNNGRSGAN</sequence>